<dbReference type="Proteomes" id="UP000503540">
    <property type="component" value="Chromosome"/>
</dbReference>
<evidence type="ECO:0000313" key="1">
    <source>
        <dbReference type="EMBL" id="QIS11169.1"/>
    </source>
</evidence>
<reference evidence="1 2" key="1">
    <citation type="journal article" date="2019" name="ACS Chem. Biol.">
        <title>Identification and Mobilization of a Cryptic Antibiotic Biosynthesis Gene Locus from a Human-Pathogenic Nocardia Isolate.</title>
        <authorList>
            <person name="Herisse M."/>
            <person name="Ishida K."/>
            <person name="Porter J.L."/>
            <person name="Howden B."/>
            <person name="Hertweck C."/>
            <person name="Stinear T.P."/>
            <person name="Pidot S.J."/>
        </authorList>
    </citation>
    <scope>NUCLEOTIDE SEQUENCE [LARGE SCALE GENOMIC DNA]</scope>
    <source>
        <strain evidence="1 2">AUSMDU00012717</strain>
    </source>
</reference>
<sequence length="194" mass="20840">MDGGGMRKLLGPVLVLVSVTLLSGCRSPGTNSPADKSEVRQSNHTIQELCDFPKKFYTDQFRVDKLQVEVIATKPVTEKIGAGNGCDYHPADSDYEYLGYISLDAPSATWSPSSTPSPTATFPARVLVVDGISIIATPSPAKTVPPGTTTSAQYVLLTATIDGWRGEFEFIGRDDRTTETGARVLVGMIRSLKN</sequence>
<proteinExistence type="predicted"/>
<evidence type="ECO:0000313" key="2">
    <source>
        <dbReference type="Proteomes" id="UP000503540"/>
    </source>
</evidence>
<keyword evidence="2" id="KW-1185">Reference proteome</keyword>
<dbReference type="RefSeq" id="WP_167474024.1">
    <property type="nucleotide sequence ID" value="NZ_CP046172.1"/>
</dbReference>
<gene>
    <name evidence="1" type="ORF">F5544_16450</name>
</gene>
<accession>A0A6G9YD65</accession>
<dbReference type="AlphaFoldDB" id="A0A6G9YD65"/>
<dbReference type="KEGG" id="nah:F5544_16450"/>
<name>A0A6G9YD65_9NOCA</name>
<protein>
    <recommendedName>
        <fullName evidence="3">DUF3558 domain-containing protein</fullName>
    </recommendedName>
</protein>
<dbReference type="PROSITE" id="PS51257">
    <property type="entry name" value="PROKAR_LIPOPROTEIN"/>
    <property type="match status" value="1"/>
</dbReference>
<organism evidence="1 2">
    <name type="scientific">Nocardia arthritidis</name>
    <dbReference type="NCBI Taxonomy" id="228602"/>
    <lineage>
        <taxon>Bacteria</taxon>
        <taxon>Bacillati</taxon>
        <taxon>Actinomycetota</taxon>
        <taxon>Actinomycetes</taxon>
        <taxon>Mycobacteriales</taxon>
        <taxon>Nocardiaceae</taxon>
        <taxon>Nocardia</taxon>
    </lineage>
</organism>
<dbReference type="EMBL" id="CP046172">
    <property type="protein sequence ID" value="QIS11169.1"/>
    <property type="molecule type" value="Genomic_DNA"/>
</dbReference>
<evidence type="ECO:0008006" key="3">
    <source>
        <dbReference type="Google" id="ProtNLM"/>
    </source>
</evidence>